<gene>
    <name evidence="2" type="ORF">CEUTPL_LOCUS1997</name>
</gene>
<dbReference type="Proteomes" id="UP001152799">
    <property type="component" value="Chromosome 10"/>
</dbReference>
<reference evidence="2" key="1">
    <citation type="submission" date="2022-01" db="EMBL/GenBank/DDBJ databases">
        <authorList>
            <person name="King R."/>
        </authorList>
    </citation>
    <scope>NUCLEOTIDE SEQUENCE</scope>
</reference>
<feature type="compositionally biased region" description="Basic and acidic residues" evidence="1">
    <location>
        <begin position="85"/>
        <end position="97"/>
    </location>
</feature>
<proteinExistence type="predicted"/>
<accession>A0A9N9MGG7</accession>
<feature type="region of interest" description="Disordered" evidence="1">
    <location>
        <begin position="1"/>
        <end position="106"/>
    </location>
</feature>
<evidence type="ECO:0000313" key="3">
    <source>
        <dbReference type="Proteomes" id="UP001152799"/>
    </source>
</evidence>
<sequence length="106" mass="12404">MIALMRYSIEDLREDEEGNFTFPEITKEEHFPNHSAPPTPNPQPDLNDSSEEQSQYREEPKIPKPNKHSTNTLGTPRISRARINSLRDRGDKNEDKKKTKYKNPRQ</sequence>
<evidence type="ECO:0000256" key="1">
    <source>
        <dbReference type="SAM" id="MobiDB-lite"/>
    </source>
</evidence>
<name>A0A9N9MGG7_9CUCU</name>
<protein>
    <submittedName>
        <fullName evidence="2">Uncharacterized protein</fullName>
    </submittedName>
</protein>
<dbReference type="AlphaFoldDB" id="A0A9N9MGG7"/>
<organism evidence="2 3">
    <name type="scientific">Ceutorhynchus assimilis</name>
    <name type="common">cabbage seed weevil</name>
    <dbReference type="NCBI Taxonomy" id="467358"/>
    <lineage>
        <taxon>Eukaryota</taxon>
        <taxon>Metazoa</taxon>
        <taxon>Ecdysozoa</taxon>
        <taxon>Arthropoda</taxon>
        <taxon>Hexapoda</taxon>
        <taxon>Insecta</taxon>
        <taxon>Pterygota</taxon>
        <taxon>Neoptera</taxon>
        <taxon>Endopterygota</taxon>
        <taxon>Coleoptera</taxon>
        <taxon>Polyphaga</taxon>
        <taxon>Cucujiformia</taxon>
        <taxon>Curculionidae</taxon>
        <taxon>Ceutorhynchinae</taxon>
        <taxon>Ceutorhynchus</taxon>
    </lineage>
</organism>
<evidence type="ECO:0000313" key="2">
    <source>
        <dbReference type="EMBL" id="CAG9761292.1"/>
    </source>
</evidence>
<keyword evidence="3" id="KW-1185">Reference proteome</keyword>
<dbReference type="EMBL" id="OU892286">
    <property type="protein sequence ID" value="CAG9761292.1"/>
    <property type="molecule type" value="Genomic_DNA"/>
</dbReference>